<organism evidence="1 2">
    <name type="scientific">Podospora appendiculata</name>
    <dbReference type="NCBI Taxonomy" id="314037"/>
    <lineage>
        <taxon>Eukaryota</taxon>
        <taxon>Fungi</taxon>
        <taxon>Dikarya</taxon>
        <taxon>Ascomycota</taxon>
        <taxon>Pezizomycotina</taxon>
        <taxon>Sordariomycetes</taxon>
        <taxon>Sordariomycetidae</taxon>
        <taxon>Sordariales</taxon>
        <taxon>Podosporaceae</taxon>
        <taxon>Podospora</taxon>
    </lineage>
</organism>
<evidence type="ECO:0000313" key="1">
    <source>
        <dbReference type="EMBL" id="KAK3689139.1"/>
    </source>
</evidence>
<evidence type="ECO:0008006" key="3">
    <source>
        <dbReference type="Google" id="ProtNLM"/>
    </source>
</evidence>
<evidence type="ECO:0000313" key="2">
    <source>
        <dbReference type="Proteomes" id="UP001270362"/>
    </source>
</evidence>
<keyword evidence="2" id="KW-1185">Reference proteome</keyword>
<dbReference type="InterPro" id="IPR053206">
    <property type="entry name" value="Dimeric_xanthone_biosynth"/>
</dbReference>
<dbReference type="PANTHER" id="PTHR38048">
    <property type="entry name" value="EXPRESSED PROTEIN"/>
    <property type="match status" value="1"/>
</dbReference>
<protein>
    <recommendedName>
        <fullName evidence="3">Hemerythrin-like domain-containing protein</fullName>
    </recommendedName>
</protein>
<reference evidence="1" key="2">
    <citation type="submission" date="2023-06" db="EMBL/GenBank/DDBJ databases">
        <authorList>
            <consortium name="Lawrence Berkeley National Laboratory"/>
            <person name="Haridas S."/>
            <person name="Hensen N."/>
            <person name="Bonometti L."/>
            <person name="Westerberg I."/>
            <person name="Brannstrom I.O."/>
            <person name="Guillou S."/>
            <person name="Cros-Aarteil S."/>
            <person name="Calhoun S."/>
            <person name="Kuo A."/>
            <person name="Mondo S."/>
            <person name="Pangilinan J."/>
            <person name="Riley R."/>
            <person name="Labutti K."/>
            <person name="Andreopoulos B."/>
            <person name="Lipzen A."/>
            <person name="Chen C."/>
            <person name="Yanf M."/>
            <person name="Daum C."/>
            <person name="Ng V."/>
            <person name="Clum A."/>
            <person name="Steindorff A."/>
            <person name="Ohm R."/>
            <person name="Martin F."/>
            <person name="Silar P."/>
            <person name="Natvig D."/>
            <person name="Lalanne C."/>
            <person name="Gautier V."/>
            <person name="Ament-Velasquez S.L."/>
            <person name="Kruys A."/>
            <person name="Hutchinson M.I."/>
            <person name="Powell A.J."/>
            <person name="Barry K."/>
            <person name="Miller A.N."/>
            <person name="Grigoriev I.V."/>
            <person name="Debuchy R."/>
            <person name="Gladieux P."/>
            <person name="Thoren M.H."/>
            <person name="Johannesson H."/>
        </authorList>
    </citation>
    <scope>NUCLEOTIDE SEQUENCE</scope>
    <source>
        <strain evidence="1">CBS 314.62</strain>
    </source>
</reference>
<comment type="caution">
    <text evidence="1">The sequence shown here is derived from an EMBL/GenBank/DDBJ whole genome shotgun (WGS) entry which is preliminary data.</text>
</comment>
<sequence>MQPEISDRCASDMAFAHNLMGRWLNSIYLQAPHIKPADEKGFARYTPGWAEQQTGLLGLMEANISQHEAFHDGLDAFKVHIDNLLSGQANYEGLEIVALADAFLPALMTYLVDEVPTIQGLRK</sequence>
<dbReference type="PANTHER" id="PTHR38048:SF2">
    <property type="entry name" value="HEMERYTHRIN-LIKE DOMAIN-CONTAINING PROTEIN"/>
    <property type="match status" value="1"/>
</dbReference>
<accession>A0AAE0XAL8</accession>
<name>A0AAE0XAL8_9PEZI</name>
<dbReference type="EMBL" id="JAULSO010000002">
    <property type="protein sequence ID" value="KAK3689139.1"/>
    <property type="molecule type" value="Genomic_DNA"/>
</dbReference>
<dbReference type="AlphaFoldDB" id="A0AAE0XAL8"/>
<reference evidence="1" key="1">
    <citation type="journal article" date="2023" name="Mol. Phylogenet. Evol.">
        <title>Genome-scale phylogeny and comparative genomics of the fungal order Sordariales.</title>
        <authorList>
            <person name="Hensen N."/>
            <person name="Bonometti L."/>
            <person name="Westerberg I."/>
            <person name="Brannstrom I.O."/>
            <person name="Guillou S."/>
            <person name="Cros-Aarteil S."/>
            <person name="Calhoun S."/>
            <person name="Haridas S."/>
            <person name="Kuo A."/>
            <person name="Mondo S."/>
            <person name="Pangilinan J."/>
            <person name="Riley R."/>
            <person name="LaButti K."/>
            <person name="Andreopoulos B."/>
            <person name="Lipzen A."/>
            <person name="Chen C."/>
            <person name="Yan M."/>
            <person name="Daum C."/>
            <person name="Ng V."/>
            <person name="Clum A."/>
            <person name="Steindorff A."/>
            <person name="Ohm R.A."/>
            <person name="Martin F."/>
            <person name="Silar P."/>
            <person name="Natvig D.O."/>
            <person name="Lalanne C."/>
            <person name="Gautier V."/>
            <person name="Ament-Velasquez S.L."/>
            <person name="Kruys A."/>
            <person name="Hutchinson M.I."/>
            <person name="Powell A.J."/>
            <person name="Barry K."/>
            <person name="Miller A.N."/>
            <person name="Grigoriev I.V."/>
            <person name="Debuchy R."/>
            <person name="Gladieux P."/>
            <person name="Hiltunen Thoren M."/>
            <person name="Johannesson H."/>
        </authorList>
    </citation>
    <scope>NUCLEOTIDE SEQUENCE</scope>
    <source>
        <strain evidence="1">CBS 314.62</strain>
    </source>
</reference>
<proteinExistence type="predicted"/>
<dbReference type="Proteomes" id="UP001270362">
    <property type="component" value="Unassembled WGS sequence"/>
</dbReference>
<gene>
    <name evidence="1" type="ORF">B0T22DRAFT_461010</name>
</gene>